<keyword evidence="1" id="KW-0812">Transmembrane</keyword>
<evidence type="ECO:0000256" key="1">
    <source>
        <dbReference type="SAM" id="Phobius"/>
    </source>
</evidence>
<dbReference type="AlphaFoldDB" id="A0A1M5K7M6"/>
<feature type="transmembrane region" description="Helical" evidence="1">
    <location>
        <begin position="48"/>
        <end position="68"/>
    </location>
</feature>
<dbReference type="Proteomes" id="UP000184211">
    <property type="component" value="Unassembled WGS sequence"/>
</dbReference>
<protein>
    <recommendedName>
        <fullName evidence="4">SNARE associated Golgi protein</fullName>
    </recommendedName>
</protein>
<keyword evidence="1" id="KW-1133">Transmembrane helix</keyword>
<reference evidence="3" key="1">
    <citation type="submission" date="2016-11" db="EMBL/GenBank/DDBJ databases">
        <authorList>
            <person name="Varghese N."/>
            <person name="Submissions S."/>
        </authorList>
    </citation>
    <scope>NUCLEOTIDE SEQUENCE [LARGE SCALE GENOMIC DNA]</scope>
    <source>
        <strain evidence="3">DSM 28223</strain>
    </source>
</reference>
<evidence type="ECO:0000313" key="3">
    <source>
        <dbReference type="Proteomes" id="UP000184211"/>
    </source>
</evidence>
<keyword evidence="3" id="KW-1185">Reference proteome</keyword>
<evidence type="ECO:0000313" key="2">
    <source>
        <dbReference type="EMBL" id="SHG48796.1"/>
    </source>
</evidence>
<feature type="transmembrane region" description="Helical" evidence="1">
    <location>
        <begin position="75"/>
        <end position="103"/>
    </location>
</feature>
<dbReference type="STRING" id="870908.SAMN04488044_0892"/>
<organism evidence="2 3">
    <name type="scientific">Cognatishimia maritima</name>
    <dbReference type="NCBI Taxonomy" id="870908"/>
    <lineage>
        <taxon>Bacteria</taxon>
        <taxon>Pseudomonadati</taxon>
        <taxon>Pseudomonadota</taxon>
        <taxon>Alphaproteobacteria</taxon>
        <taxon>Rhodobacterales</taxon>
        <taxon>Paracoccaceae</taxon>
        <taxon>Cognatishimia</taxon>
    </lineage>
</organism>
<gene>
    <name evidence="2" type="ORF">SAMN04488044_0892</name>
</gene>
<sequence length="217" mass="23159">MRALLAGIWSKRRALLFYAALLLIGWIMGEALHDFAVPEMRPMNEPQIHRMVMVALVVFILAAAIPFVPGAEIGFALLFLFGGQASLLVFLGMTGAMLLAYVVARIVPAHLISNFALWLGLTGTAKLLSDRSTKGEASIQKLTKNMQGRLGKFALNNRYLLLMLLLNTPGNSLLGGGGGLAFLAGSSGLYRFVPFAISVMLAVAPVPLAFALMDGVG</sequence>
<keyword evidence="1" id="KW-0472">Membrane</keyword>
<name>A0A1M5K7M6_9RHOB</name>
<feature type="transmembrane region" description="Helical" evidence="1">
    <location>
        <begin position="189"/>
        <end position="212"/>
    </location>
</feature>
<proteinExistence type="predicted"/>
<evidence type="ECO:0008006" key="4">
    <source>
        <dbReference type="Google" id="ProtNLM"/>
    </source>
</evidence>
<accession>A0A1M5K7M6</accession>
<dbReference type="EMBL" id="FQWM01000001">
    <property type="protein sequence ID" value="SHG48796.1"/>
    <property type="molecule type" value="Genomic_DNA"/>
</dbReference>
<feature type="transmembrane region" description="Helical" evidence="1">
    <location>
        <begin position="159"/>
        <end position="183"/>
    </location>
</feature>